<dbReference type="Pfam" id="PF00106">
    <property type="entry name" value="adh_short"/>
    <property type="match status" value="1"/>
</dbReference>
<gene>
    <name evidence="4" type="ORF">DV20_09765</name>
</gene>
<accession>A0A066UDK0</accession>
<dbReference type="AlphaFoldDB" id="A0A066UDK0"/>
<dbReference type="PANTHER" id="PTHR44196:SF2">
    <property type="entry name" value="SHORT-CHAIN DEHYDROGENASE-RELATED"/>
    <property type="match status" value="1"/>
</dbReference>
<dbReference type="SUPFAM" id="SSF51735">
    <property type="entry name" value="NAD(P)-binding Rossmann-fold domains"/>
    <property type="match status" value="1"/>
</dbReference>
<dbReference type="Proteomes" id="UP000027345">
    <property type="component" value="Unassembled WGS sequence"/>
</dbReference>
<reference evidence="4 5" key="1">
    <citation type="submission" date="2014-05" db="EMBL/GenBank/DDBJ databases">
        <title>Draft genome sequence of Amycolatopsis rifamycinica DSM 46095.</title>
        <authorList>
            <person name="Lal R."/>
            <person name="Saxena A."/>
            <person name="Kumari R."/>
            <person name="Mukherjee U."/>
            <person name="Singh P."/>
            <person name="Sangwan N."/>
            <person name="Mahato N.K."/>
        </authorList>
    </citation>
    <scope>NUCLEOTIDE SEQUENCE [LARGE SCALE GENOMIC DNA]</scope>
    <source>
        <strain evidence="4 5">DSM 46095</strain>
    </source>
</reference>
<dbReference type="PIRSF" id="PIRSF000126">
    <property type="entry name" value="11-beta-HSD1"/>
    <property type="match status" value="1"/>
</dbReference>
<dbReference type="InterPro" id="IPR002347">
    <property type="entry name" value="SDR_fam"/>
</dbReference>
<dbReference type="PRINTS" id="PR00081">
    <property type="entry name" value="GDHRDH"/>
</dbReference>
<evidence type="ECO:0000256" key="1">
    <source>
        <dbReference type="ARBA" id="ARBA00006484"/>
    </source>
</evidence>
<keyword evidence="2" id="KW-0560">Oxidoreductase</keyword>
<dbReference type="RefSeq" id="WP_043778550.1">
    <property type="nucleotide sequence ID" value="NZ_JMQI01000021.1"/>
</dbReference>
<dbReference type="Gene3D" id="3.40.50.720">
    <property type="entry name" value="NAD(P)-binding Rossmann-like Domain"/>
    <property type="match status" value="1"/>
</dbReference>
<dbReference type="PANTHER" id="PTHR44196">
    <property type="entry name" value="DEHYDROGENASE/REDUCTASE SDR FAMILY MEMBER 7B"/>
    <property type="match status" value="1"/>
</dbReference>
<evidence type="ECO:0000313" key="5">
    <source>
        <dbReference type="Proteomes" id="UP000027345"/>
    </source>
</evidence>
<dbReference type="OrthoDB" id="9797538at2"/>
<evidence type="ECO:0000256" key="3">
    <source>
        <dbReference type="RuleBase" id="RU000363"/>
    </source>
</evidence>
<evidence type="ECO:0000256" key="2">
    <source>
        <dbReference type="ARBA" id="ARBA00023002"/>
    </source>
</evidence>
<name>A0A066UDK0_9PSEU</name>
<dbReference type="GO" id="GO:0016020">
    <property type="term" value="C:membrane"/>
    <property type="evidence" value="ECO:0007669"/>
    <property type="project" value="TreeGrafter"/>
</dbReference>
<dbReference type="STRING" id="287986.DV20_09765"/>
<dbReference type="InterPro" id="IPR036291">
    <property type="entry name" value="NAD(P)-bd_dom_sf"/>
</dbReference>
<organism evidence="4 5">
    <name type="scientific">Amycolatopsis rifamycinica</name>
    <dbReference type="NCBI Taxonomy" id="287986"/>
    <lineage>
        <taxon>Bacteria</taxon>
        <taxon>Bacillati</taxon>
        <taxon>Actinomycetota</taxon>
        <taxon>Actinomycetes</taxon>
        <taxon>Pseudonocardiales</taxon>
        <taxon>Pseudonocardiaceae</taxon>
        <taxon>Amycolatopsis</taxon>
    </lineage>
</organism>
<comment type="similarity">
    <text evidence="1 3">Belongs to the short-chain dehydrogenases/reductases (SDR) family.</text>
</comment>
<proteinExistence type="inferred from homology"/>
<dbReference type="EMBL" id="JMQI01000021">
    <property type="protein sequence ID" value="KDN22194.1"/>
    <property type="molecule type" value="Genomic_DNA"/>
</dbReference>
<keyword evidence="5" id="KW-1185">Reference proteome</keyword>
<dbReference type="PRINTS" id="PR00080">
    <property type="entry name" value="SDRFAMILY"/>
</dbReference>
<dbReference type="GO" id="GO:0016491">
    <property type="term" value="F:oxidoreductase activity"/>
    <property type="evidence" value="ECO:0007669"/>
    <property type="project" value="UniProtKB-KW"/>
</dbReference>
<sequence>MTTATHLRDKFAVVTGASTGIGAAIAERLAASGAHLVLVARSAGKLDETAERLSRRHGVTVRTVPLDLAAADAPTRLAKTLADEGIEVELLVNNAGVSSRGPALDGDPARFRSLIDVNVTALTELTTLLVPAMVARGHGAVVNIASTGGYIPSPYLAVYSATKAFVVSFTQALWAETRGTGVRVVAVSPGPTKTPMNARGTRSPEAVAATVVRALAGTGPAVIDGKANALTAFVFGRLLPTRLVLAIARRIMARGGD</sequence>
<protein>
    <submittedName>
        <fullName evidence="4">Dehydrogenase</fullName>
    </submittedName>
</protein>
<evidence type="ECO:0000313" key="4">
    <source>
        <dbReference type="EMBL" id="KDN22194.1"/>
    </source>
</evidence>
<comment type="caution">
    <text evidence="4">The sequence shown here is derived from an EMBL/GenBank/DDBJ whole genome shotgun (WGS) entry which is preliminary data.</text>
</comment>
<dbReference type="eggNOG" id="COG0300">
    <property type="taxonomic scope" value="Bacteria"/>
</dbReference>